<keyword evidence="1" id="KW-0812">Transmembrane</keyword>
<name>A0ABR0IWQ0_9EURO</name>
<keyword evidence="3" id="KW-1185">Reference proteome</keyword>
<keyword evidence="1" id="KW-1133">Transmembrane helix</keyword>
<comment type="caution">
    <text evidence="2">The sequence shown here is derived from an EMBL/GenBank/DDBJ whole genome shotgun (WGS) entry which is preliminary data.</text>
</comment>
<protein>
    <recommendedName>
        <fullName evidence="4">Major facilitator superfamily (MFS) profile domain-containing protein</fullName>
    </recommendedName>
</protein>
<accession>A0ABR0IWQ0</accession>
<evidence type="ECO:0000256" key="1">
    <source>
        <dbReference type="SAM" id="Phobius"/>
    </source>
</evidence>
<dbReference type="Proteomes" id="UP001345691">
    <property type="component" value="Unassembled WGS sequence"/>
</dbReference>
<evidence type="ECO:0008006" key="4">
    <source>
        <dbReference type="Google" id="ProtNLM"/>
    </source>
</evidence>
<sequence length="73" mass="8112">MDDLQSNRVARPGPKDWWNFRVAYNLIGIGFAMGLFGYDNAFTSPLVSLPLFVAKYQGPGYMGAYAFTVRSPS</sequence>
<keyword evidence="1" id="KW-0472">Membrane</keyword>
<evidence type="ECO:0000313" key="3">
    <source>
        <dbReference type="Proteomes" id="UP001345691"/>
    </source>
</evidence>
<evidence type="ECO:0000313" key="2">
    <source>
        <dbReference type="EMBL" id="KAK5050113.1"/>
    </source>
</evidence>
<proteinExistence type="predicted"/>
<organism evidence="2 3">
    <name type="scientific">Exophiala sideris</name>
    <dbReference type="NCBI Taxonomy" id="1016849"/>
    <lineage>
        <taxon>Eukaryota</taxon>
        <taxon>Fungi</taxon>
        <taxon>Dikarya</taxon>
        <taxon>Ascomycota</taxon>
        <taxon>Pezizomycotina</taxon>
        <taxon>Eurotiomycetes</taxon>
        <taxon>Chaetothyriomycetidae</taxon>
        <taxon>Chaetothyriales</taxon>
        <taxon>Herpotrichiellaceae</taxon>
        <taxon>Exophiala</taxon>
    </lineage>
</organism>
<gene>
    <name evidence="2" type="ORF">LTR69_010747</name>
</gene>
<reference evidence="2 3" key="1">
    <citation type="submission" date="2023-08" db="EMBL/GenBank/DDBJ databases">
        <title>Black Yeasts Isolated from many extreme environments.</title>
        <authorList>
            <person name="Coleine C."/>
            <person name="Stajich J.E."/>
            <person name="Selbmann L."/>
        </authorList>
    </citation>
    <scope>NUCLEOTIDE SEQUENCE [LARGE SCALE GENOMIC DNA]</scope>
    <source>
        <strain evidence="2 3">CCFEE 6328</strain>
    </source>
</reference>
<feature type="transmembrane region" description="Helical" evidence="1">
    <location>
        <begin position="20"/>
        <end position="38"/>
    </location>
</feature>
<dbReference type="EMBL" id="JAVRRF010000040">
    <property type="protein sequence ID" value="KAK5050113.1"/>
    <property type="molecule type" value="Genomic_DNA"/>
</dbReference>